<keyword evidence="2" id="KW-1185">Reference proteome</keyword>
<comment type="caution">
    <text evidence="1">The sequence shown here is derived from an EMBL/GenBank/DDBJ whole genome shotgun (WGS) entry which is preliminary data.</text>
</comment>
<name>A0ABR2DXJ2_9ROSI</name>
<dbReference type="Proteomes" id="UP001472677">
    <property type="component" value="Unassembled WGS sequence"/>
</dbReference>
<gene>
    <name evidence="1" type="ORF">V6N12_061188</name>
</gene>
<sequence length="110" mass="12058">MSVSSFIGKTGDGGWNQGLRIHPALLNVNLFIQARHIGLSSGVLFKFRQLEIDDFTRECNPPTSSGIDSRSVQVGNPLSRLVNPVHPSSSNLITGNGNRNENRIMTVYHV</sequence>
<evidence type="ECO:0000313" key="2">
    <source>
        <dbReference type="Proteomes" id="UP001472677"/>
    </source>
</evidence>
<protein>
    <submittedName>
        <fullName evidence="1">Uncharacterized protein</fullName>
    </submittedName>
</protein>
<dbReference type="EMBL" id="JBBPBM010000021">
    <property type="protein sequence ID" value="KAK8548271.1"/>
    <property type="molecule type" value="Genomic_DNA"/>
</dbReference>
<evidence type="ECO:0000313" key="1">
    <source>
        <dbReference type="EMBL" id="KAK8548271.1"/>
    </source>
</evidence>
<accession>A0ABR2DXJ2</accession>
<organism evidence="1 2">
    <name type="scientific">Hibiscus sabdariffa</name>
    <name type="common">roselle</name>
    <dbReference type="NCBI Taxonomy" id="183260"/>
    <lineage>
        <taxon>Eukaryota</taxon>
        <taxon>Viridiplantae</taxon>
        <taxon>Streptophyta</taxon>
        <taxon>Embryophyta</taxon>
        <taxon>Tracheophyta</taxon>
        <taxon>Spermatophyta</taxon>
        <taxon>Magnoliopsida</taxon>
        <taxon>eudicotyledons</taxon>
        <taxon>Gunneridae</taxon>
        <taxon>Pentapetalae</taxon>
        <taxon>rosids</taxon>
        <taxon>malvids</taxon>
        <taxon>Malvales</taxon>
        <taxon>Malvaceae</taxon>
        <taxon>Malvoideae</taxon>
        <taxon>Hibiscus</taxon>
    </lineage>
</organism>
<proteinExistence type="predicted"/>
<reference evidence="1 2" key="1">
    <citation type="journal article" date="2024" name="G3 (Bethesda)">
        <title>Genome assembly of Hibiscus sabdariffa L. provides insights into metabolisms of medicinal natural products.</title>
        <authorList>
            <person name="Kim T."/>
        </authorList>
    </citation>
    <scope>NUCLEOTIDE SEQUENCE [LARGE SCALE GENOMIC DNA]</scope>
    <source>
        <strain evidence="1">TK-2024</strain>
        <tissue evidence="1">Old leaves</tissue>
    </source>
</reference>